<protein>
    <recommendedName>
        <fullName evidence="3">DUF3500 domain-containing protein</fullName>
    </recommendedName>
</protein>
<dbReference type="Pfam" id="PF12006">
    <property type="entry name" value="DUF3500"/>
    <property type="match status" value="1"/>
</dbReference>
<dbReference type="RefSeq" id="WP_191281705.1">
    <property type="nucleotide sequence ID" value="NZ_BNAI01000001.1"/>
</dbReference>
<reference evidence="1" key="1">
    <citation type="journal article" date="2014" name="Int. J. Syst. Evol. Microbiol.">
        <title>Complete genome sequence of Corynebacterium casei LMG S-19264T (=DSM 44701T), isolated from a smear-ripened cheese.</title>
        <authorList>
            <consortium name="US DOE Joint Genome Institute (JGI-PGF)"/>
            <person name="Walter F."/>
            <person name="Albersmeier A."/>
            <person name="Kalinowski J."/>
            <person name="Ruckert C."/>
        </authorList>
    </citation>
    <scope>NUCLEOTIDE SEQUENCE</scope>
    <source>
        <strain evidence="1">CGMCC 1.16548</strain>
    </source>
</reference>
<dbReference type="Proteomes" id="UP000617531">
    <property type="component" value="Unassembled WGS sequence"/>
</dbReference>
<gene>
    <name evidence="1" type="ORF">GCM10011600_04080</name>
</gene>
<dbReference type="AlphaFoldDB" id="A0A8J3GNC1"/>
<evidence type="ECO:0000313" key="2">
    <source>
        <dbReference type="Proteomes" id="UP000617531"/>
    </source>
</evidence>
<evidence type="ECO:0000313" key="1">
    <source>
        <dbReference type="EMBL" id="GHF06656.1"/>
    </source>
</evidence>
<comment type="caution">
    <text evidence="1">The sequence shown here is derived from an EMBL/GenBank/DDBJ whole genome shotgun (WGS) entry which is preliminary data.</text>
</comment>
<keyword evidence="2" id="KW-1185">Reference proteome</keyword>
<reference evidence="1" key="2">
    <citation type="submission" date="2020-09" db="EMBL/GenBank/DDBJ databases">
        <authorList>
            <person name="Sun Q."/>
            <person name="Zhou Y."/>
        </authorList>
    </citation>
    <scope>NUCLEOTIDE SEQUENCE</scope>
    <source>
        <strain evidence="1">CGMCC 1.16548</strain>
    </source>
</reference>
<name>A0A8J3GNC1_9MICO</name>
<accession>A0A8J3GNC1</accession>
<sequence>MTDSTRTASRFHTTVTRRVLGALAALALAGGIAAGPVVAASAATSRTSSSVRTAAAGAADFVAALDPAQVAALFDGVPNIPGTGLRLGDLTAEQRDAAFTLLRSLLSAEAWAQLAELLAADAELDAAAGGGSEWSADDYRIALFGEPDGDYVLQFSTADVVLSAIRQGDAIDVRPDVVA</sequence>
<evidence type="ECO:0008006" key="3">
    <source>
        <dbReference type="Google" id="ProtNLM"/>
    </source>
</evidence>
<dbReference type="EMBL" id="BNAI01000001">
    <property type="protein sequence ID" value="GHF06656.1"/>
    <property type="molecule type" value="Genomic_DNA"/>
</dbReference>
<dbReference type="InterPro" id="IPR021889">
    <property type="entry name" value="DUF3500"/>
</dbReference>
<dbReference type="PROSITE" id="PS51318">
    <property type="entry name" value="TAT"/>
    <property type="match status" value="1"/>
</dbReference>
<organism evidence="1 2">
    <name type="scientific">Pseudolysinimonas yzui</name>
    <dbReference type="NCBI Taxonomy" id="2708254"/>
    <lineage>
        <taxon>Bacteria</taxon>
        <taxon>Bacillati</taxon>
        <taxon>Actinomycetota</taxon>
        <taxon>Actinomycetes</taxon>
        <taxon>Micrococcales</taxon>
        <taxon>Microbacteriaceae</taxon>
        <taxon>Pseudolysinimonas</taxon>
    </lineage>
</organism>
<proteinExistence type="predicted"/>
<dbReference type="InterPro" id="IPR006311">
    <property type="entry name" value="TAT_signal"/>
</dbReference>